<evidence type="ECO:0000313" key="2">
    <source>
        <dbReference type="EMBL" id="TNV83757.1"/>
    </source>
</evidence>
<evidence type="ECO:0000313" key="3">
    <source>
        <dbReference type="Proteomes" id="UP000785679"/>
    </source>
</evidence>
<accession>A0A8J8NYJ8</accession>
<organism evidence="2 3">
    <name type="scientific">Halteria grandinella</name>
    <dbReference type="NCBI Taxonomy" id="5974"/>
    <lineage>
        <taxon>Eukaryota</taxon>
        <taxon>Sar</taxon>
        <taxon>Alveolata</taxon>
        <taxon>Ciliophora</taxon>
        <taxon>Intramacronucleata</taxon>
        <taxon>Spirotrichea</taxon>
        <taxon>Stichotrichia</taxon>
        <taxon>Sporadotrichida</taxon>
        <taxon>Halteriidae</taxon>
        <taxon>Halteria</taxon>
    </lineage>
</organism>
<protein>
    <submittedName>
        <fullName evidence="2">Uncharacterized protein</fullName>
    </submittedName>
</protein>
<gene>
    <name evidence="2" type="ORF">FGO68_gene7173</name>
</gene>
<name>A0A8J8NYJ8_HALGN</name>
<feature type="compositionally biased region" description="Polar residues" evidence="1">
    <location>
        <begin position="211"/>
        <end position="229"/>
    </location>
</feature>
<comment type="caution">
    <text evidence="2">The sequence shown here is derived from an EMBL/GenBank/DDBJ whole genome shotgun (WGS) entry which is preliminary data.</text>
</comment>
<evidence type="ECO:0000256" key="1">
    <source>
        <dbReference type="SAM" id="MobiDB-lite"/>
    </source>
</evidence>
<dbReference type="EMBL" id="RRYP01003502">
    <property type="protein sequence ID" value="TNV83757.1"/>
    <property type="molecule type" value="Genomic_DNA"/>
</dbReference>
<proteinExistence type="predicted"/>
<dbReference type="Proteomes" id="UP000785679">
    <property type="component" value="Unassembled WGS sequence"/>
</dbReference>
<feature type="region of interest" description="Disordered" evidence="1">
    <location>
        <begin position="182"/>
        <end position="247"/>
    </location>
</feature>
<reference evidence="2" key="1">
    <citation type="submission" date="2019-06" db="EMBL/GenBank/DDBJ databases">
        <authorList>
            <person name="Zheng W."/>
        </authorList>
    </citation>
    <scope>NUCLEOTIDE SEQUENCE</scope>
    <source>
        <strain evidence="2">QDHG01</strain>
    </source>
</reference>
<sequence length="247" mass="27459">MLGPKYKELNSQHNSLNVNGTEVGEQITLQRRLNPRKRMYPGEKNVHMKNQIYIFGSKVEQQDQQDYENGGGGNMTPNSRNQRYISEYHRTVEESAKMMATGEAKKILESMRPAGVIQDKDFNLSNIEQAVMLNSHRRNDSMQPMMFNSPNKLLAGIEAARAINGGVGRNVHEDLLSGRRQVESRSMNGVMRPIKRIQGGPGGPNIGSNNEEQSTAATLSSDMPNQKQDAGSIAQARSPPEMQQPHG</sequence>
<dbReference type="AlphaFoldDB" id="A0A8J8NYJ8"/>
<keyword evidence="3" id="KW-1185">Reference proteome</keyword>